<dbReference type="NCBIfam" id="TIGR00937">
    <property type="entry name" value="2A51"/>
    <property type="match status" value="1"/>
</dbReference>
<dbReference type="RefSeq" id="WP_253483585.1">
    <property type="nucleotide sequence ID" value="NZ_JALJXV010000010.1"/>
</dbReference>
<protein>
    <submittedName>
        <fullName evidence="8">Chromate transporter</fullName>
    </submittedName>
</protein>
<keyword evidence="4 7" id="KW-0812">Transmembrane</keyword>
<keyword evidence="9" id="KW-1185">Reference proteome</keyword>
<feature type="transmembrane region" description="Helical" evidence="7">
    <location>
        <begin position="297"/>
        <end position="325"/>
    </location>
</feature>
<evidence type="ECO:0000256" key="1">
    <source>
        <dbReference type="ARBA" id="ARBA00004651"/>
    </source>
</evidence>
<keyword evidence="6 7" id="KW-0472">Membrane</keyword>
<dbReference type="GO" id="GO:0005886">
    <property type="term" value="C:plasma membrane"/>
    <property type="evidence" value="ECO:0007669"/>
    <property type="project" value="UniProtKB-SubCell"/>
</dbReference>
<dbReference type="Proteomes" id="UP001205843">
    <property type="component" value="Unassembled WGS sequence"/>
</dbReference>
<dbReference type="InterPro" id="IPR003370">
    <property type="entry name" value="Chromate_transpt"/>
</dbReference>
<feature type="transmembrane region" description="Helical" evidence="7">
    <location>
        <begin position="332"/>
        <end position="350"/>
    </location>
</feature>
<sequence length="399" mass="41669">MALPTPRTHTWQEVFLTFLLLGLRSFGGPVAHLGYYRETFVRDRRWLNDHDYGQLVALCQFLPGPSSSQVGQAIGLQRAGLPGMAAAWLAFTAPSATIMIGLALGLNWVDPETLQQAGWLHGLKLAAVAVVAHAVLSMARSLCPDLPRATIAVVATGVALVWPNPLGQVSALLAGAVLAFLLPMPAPANVDATLKSPISRRGGVVALGVFVAGLLGLPLLVLLSPGGLLGFVDSFYRVGALVFGGGHVMLPLLDREIAAPSGIDSQTFLAGYGVAQALPGPLFSFAGYLGAEALPHMPIAAGLIAVVAIFLPGTLLLLAALPWWLTVGRNHVLQRGVFGINAGVVGLLAAVLWNPIAVYGITGWLDVVIAALAFAALWSGRLPVYLLVPLCALAGWLIL</sequence>
<feature type="transmembrane region" description="Helical" evidence="7">
    <location>
        <begin position="382"/>
        <end position="398"/>
    </location>
</feature>
<feature type="transmembrane region" description="Helical" evidence="7">
    <location>
        <begin position="169"/>
        <end position="190"/>
    </location>
</feature>
<evidence type="ECO:0000313" key="9">
    <source>
        <dbReference type="Proteomes" id="UP001205843"/>
    </source>
</evidence>
<dbReference type="GO" id="GO:0015109">
    <property type="term" value="F:chromate transmembrane transporter activity"/>
    <property type="evidence" value="ECO:0007669"/>
    <property type="project" value="InterPro"/>
</dbReference>
<feature type="transmembrane region" description="Helical" evidence="7">
    <location>
        <begin position="202"/>
        <end position="223"/>
    </location>
</feature>
<feature type="transmembrane region" description="Helical" evidence="7">
    <location>
        <begin position="146"/>
        <end position="163"/>
    </location>
</feature>
<dbReference type="PIRSF" id="PIRSF004810">
    <property type="entry name" value="ChrA"/>
    <property type="match status" value="1"/>
</dbReference>
<dbReference type="PANTHER" id="PTHR33567:SF3">
    <property type="entry name" value="CHROMATE ION TRANSPORTER (EUROFUNG)"/>
    <property type="match status" value="1"/>
</dbReference>
<proteinExistence type="inferred from homology"/>
<evidence type="ECO:0000313" key="8">
    <source>
        <dbReference type="EMBL" id="MCP1676704.1"/>
    </source>
</evidence>
<dbReference type="Pfam" id="PF02417">
    <property type="entry name" value="Chromate_transp"/>
    <property type="match status" value="2"/>
</dbReference>
<feature type="transmembrane region" description="Helical" evidence="7">
    <location>
        <begin position="14"/>
        <end position="36"/>
    </location>
</feature>
<evidence type="ECO:0000256" key="2">
    <source>
        <dbReference type="ARBA" id="ARBA00005262"/>
    </source>
</evidence>
<feature type="transmembrane region" description="Helical" evidence="7">
    <location>
        <begin position="269"/>
        <end position="291"/>
    </location>
</feature>
<evidence type="ECO:0000256" key="6">
    <source>
        <dbReference type="ARBA" id="ARBA00023136"/>
    </source>
</evidence>
<name>A0AAE3G6R8_9GAMM</name>
<accession>A0AAE3G6R8</accession>
<comment type="caution">
    <text evidence="8">The sequence shown here is derived from an EMBL/GenBank/DDBJ whole genome shotgun (WGS) entry which is preliminary data.</text>
</comment>
<comment type="subcellular location">
    <subcellularLocation>
        <location evidence="1">Cell membrane</location>
        <topology evidence="1">Multi-pass membrane protein</topology>
    </subcellularLocation>
</comment>
<feature type="transmembrane region" description="Helical" evidence="7">
    <location>
        <begin position="85"/>
        <end position="106"/>
    </location>
</feature>
<dbReference type="PANTHER" id="PTHR33567">
    <property type="entry name" value="CHROMATE ION TRANSPORTER (EUROFUNG)"/>
    <property type="match status" value="1"/>
</dbReference>
<keyword evidence="5 7" id="KW-1133">Transmembrane helix</keyword>
<dbReference type="AlphaFoldDB" id="A0AAE3G6R8"/>
<dbReference type="InterPro" id="IPR014047">
    <property type="entry name" value="Chr_Tranpt_l_chain"/>
</dbReference>
<reference evidence="8" key="1">
    <citation type="submission" date="2022-03" db="EMBL/GenBank/DDBJ databases">
        <title>Genomic Encyclopedia of Type Strains, Phase III (KMG-III): the genomes of soil and plant-associated and newly described type strains.</title>
        <authorList>
            <person name="Whitman W."/>
        </authorList>
    </citation>
    <scope>NUCLEOTIDE SEQUENCE</scope>
    <source>
        <strain evidence="8">ANL 6-2</strain>
    </source>
</reference>
<dbReference type="EMBL" id="JALJXV010000010">
    <property type="protein sequence ID" value="MCP1676704.1"/>
    <property type="molecule type" value="Genomic_DNA"/>
</dbReference>
<keyword evidence="3" id="KW-1003">Cell membrane</keyword>
<feature type="transmembrane region" description="Helical" evidence="7">
    <location>
        <begin position="118"/>
        <end position="139"/>
    </location>
</feature>
<organism evidence="8 9">
    <name type="scientific">Natronocella acetinitrilica</name>
    <dbReference type="NCBI Taxonomy" id="414046"/>
    <lineage>
        <taxon>Bacteria</taxon>
        <taxon>Pseudomonadati</taxon>
        <taxon>Pseudomonadota</taxon>
        <taxon>Gammaproteobacteria</taxon>
        <taxon>Chromatiales</taxon>
        <taxon>Ectothiorhodospiraceae</taxon>
        <taxon>Natronocella</taxon>
    </lineage>
</organism>
<evidence type="ECO:0000256" key="7">
    <source>
        <dbReference type="SAM" id="Phobius"/>
    </source>
</evidence>
<gene>
    <name evidence="8" type="ORF">J2T57_003875</name>
</gene>
<evidence type="ECO:0000256" key="4">
    <source>
        <dbReference type="ARBA" id="ARBA00022692"/>
    </source>
</evidence>
<evidence type="ECO:0000256" key="5">
    <source>
        <dbReference type="ARBA" id="ARBA00022989"/>
    </source>
</evidence>
<evidence type="ECO:0000256" key="3">
    <source>
        <dbReference type="ARBA" id="ARBA00022475"/>
    </source>
</evidence>
<comment type="similarity">
    <text evidence="2">Belongs to the chromate ion transporter (CHR) (TC 2.A.51) family.</text>
</comment>
<feature type="transmembrane region" description="Helical" evidence="7">
    <location>
        <begin position="235"/>
        <end position="253"/>
    </location>
</feature>